<name>A0A067SXI8_GALM3</name>
<proteinExistence type="predicted"/>
<feature type="non-terminal residue" evidence="1">
    <location>
        <position position="1"/>
    </location>
</feature>
<dbReference type="HOGENOM" id="CLU_2489348_0_0_1"/>
<sequence>QSSASSCRCASPPDVDNFNSNADDCNINSENNDACSRACDDTCQLTSAHSSTWNATPCASSSTSAICQAGEYYGRQVNTRISSHLPA</sequence>
<dbReference type="Proteomes" id="UP000027222">
    <property type="component" value="Unassembled WGS sequence"/>
</dbReference>
<protein>
    <submittedName>
        <fullName evidence="1">Uncharacterized protein</fullName>
    </submittedName>
</protein>
<organism evidence="1 2">
    <name type="scientific">Galerina marginata (strain CBS 339.88)</name>
    <dbReference type="NCBI Taxonomy" id="685588"/>
    <lineage>
        <taxon>Eukaryota</taxon>
        <taxon>Fungi</taxon>
        <taxon>Dikarya</taxon>
        <taxon>Basidiomycota</taxon>
        <taxon>Agaricomycotina</taxon>
        <taxon>Agaricomycetes</taxon>
        <taxon>Agaricomycetidae</taxon>
        <taxon>Agaricales</taxon>
        <taxon>Agaricineae</taxon>
        <taxon>Strophariaceae</taxon>
        <taxon>Galerina</taxon>
    </lineage>
</organism>
<evidence type="ECO:0000313" key="1">
    <source>
        <dbReference type="EMBL" id="KDR72404.1"/>
    </source>
</evidence>
<evidence type="ECO:0000313" key="2">
    <source>
        <dbReference type="Proteomes" id="UP000027222"/>
    </source>
</evidence>
<keyword evidence="2" id="KW-1185">Reference proteome</keyword>
<dbReference type="AlphaFoldDB" id="A0A067SXI8"/>
<accession>A0A067SXI8</accession>
<dbReference type="EMBL" id="KL142389">
    <property type="protein sequence ID" value="KDR72404.1"/>
    <property type="molecule type" value="Genomic_DNA"/>
</dbReference>
<reference evidence="2" key="1">
    <citation type="journal article" date="2014" name="Proc. Natl. Acad. Sci. U.S.A.">
        <title>Extensive sampling of basidiomycete genomes demonstrates inadequacy of the white-rot/brown-rot paradigm for wood decay fungi.</title>
        <authorList>
            <person name="Riley R."/>
            <person name="Salamov A.A."/>
            <person name="Brown D.W."/>
            <person name="Nagy L.G."/>
            <person name="Floudas D."/>
            <person name="Held B.W."/>
            <person name="Levasseur A."/>
            <person name="Lombard V."/>
            <person name="Morin E."/>
            <person name="Otillar R."/>
            <person name="Lindquist E.A."/>
            <person name="Sun H."/>
            <person name="LaButti K.M."/>
            <person name="Schmutz J."/>
            <person name="Jabbour D."/>
            <person name="Luo H."/>
            <person name="Baker S.E."/>
            <person name="Pisabarro A.G."/>
            <person name="Walton J.D."/>
            <person name="Blanchette R.A."/>
            <person name="Henrissat B."/>
            <person name="Martin F."/>
            <person name="Cullen D."/>
            <person name="Hibbett D.S."/>
            <person name="Grigoriev I.V."/>
        </authorList>
    </citation>
    <scope>NUCLEOTIDE SEQUENCE [LARGE SCALE GENOMIC DNA]</scope>
    <source>
        <strain evidence="2">CBS 339.88</strain>
    </source>
</reference>
<gene>
    <name evidence="1" type="ORF">GALMADRAFT_253210</name>
</gene>